<reference evidence="4" key="1">
    <citation type="submission" date="2023-06" db="EMBL/GenBank/DDBJ databases">
        <title>SYSU T00b26.</title>
        <authorList>
            <person name="Gao L."/>
            <person name="Fang B.-Z."/>
            <person name="Li W.-J."/>
        </authorList>
    </citation>
    <scope>NUCLEOTIDE SEQUENCE</scope>
    <source>
        <strain evidence="4">SYSU T00b26</strain>
    </source>
</reference>
<keyword evidence="2 3" id="KW-0472">Membrane</keyword>
<keyword evidence="2" id="KW-1003">Cell membrane</keyword>
<feature type="transmembrane region" description="Helical" evidence="3">
    <location>
        <begin position="86"/>
        <end position="108"/>
    </location>
</feature>
<evidence type="ECO:0000256" key="2">
    <source>
        <dbReference type="PIRNR" id="PIRNR016661"/>
    </source>
</evidence>
<dbReference type="Gene3D" id="1.10.1760.20">
    <property type="match status" value="1"/>
</dbReference>
<gene>
    <name evidence="4" type="ORF">QQX04_08830</name>
</gene>
<evidence type="ECO:0000313" key="4">
    <source>
        <dbReference type="EMBL" id="MDN4473091.1"/>
    </source>
</evidence>
<evidence type="ECO:0000313" key="5">
    <source>
        <dbReference type="Proteomes" id="UP001172738"/>
    </source>
</evidence>
<dbReference type="Proteomes" id="UP001172738">
    <property type="component" value="Unassembled WGS sequence"/>
</dbReference>
<keyword evidence="3" id="KW-1133">Transmembrane helix</keyword>
<organism evidence="4 5">
    <name type="scientific">Demequina zhanjiangensis</name>
    <dbReference type="NCBI Taxonomy" id="3051659"/>
    <lineage>
        <taxon>Bacteria</taxon>
        <taxon>Bacillati</taxon>
        <taxon>Actinomycetota</taxon>
        <taxon>Actinomycetes</taxon>
        <taxon>Micrococcales</taxon>
        <taxon>Demequinaceae</taxon>
        <taxon>Demequina</taxon>
    </lineage>
</organism>
<feature type="transmembrane region" description="Helical" evidence="3">
    <location>
        <begin position="120"/>
        <end position="144"/>
    </location>
</feature>
<dbReference type="PANTHER" id="PTHR34295">
    <property type="entry name" value="BIOTIN TRANSPORTER BIOY"/>
    <property type="match status" value="1"/>
</dbReference>
<feature type="transmembrane region" description="Helical" evidence="3">
    <location>
        <begin position="12"/>
        <end position="33"/>
    </location>
</feature>
<dbReference type="RefSeq" id="WP_301128290.1">
    <property type="nucleotide sequence ID" value="NZ_JAUHPV010000005.1"/>
</dbReference>
<feature type="transmembrane region" description="Helical" evidence="3">
    <location>
        <begin position="39"/>
        <end position="56"/>
    </location>
</feature>
<comment type="similarity">
    <text evidence="1 2">Belongs to the BioY family.</text>
</comment>
<keyword evidence="3" id="KW-0812">Transmembrane</keyword>
<proteinExistence type="inferred from homology"/>
<comment type="subcellular location">
    <subcellularLocation>
        <location evidence="2">Cell membrane</location>
        <topology evidence="2">Multi-pass membrane protein</topology>
    </subcellularLocation>
</comment>
<keyword evidence="5" id="KW-1185">Reference proteome</keyword>
<dbReference type="EMBL" id="JAUHPV010000005">
    <property type="protein sequence ID" value="MDN4473091.1"/>
    <property type="molecule type" value="Genomic_DNA"/>
</dbReference>
<comment type="caution">
    <text evidence="4">The sequence shown here is derived from an EMBL/GenBank/DDBJ whole genome shotgun (WGS) entry which is preliminary data.</text>
</comment>
<name>A0ABT8G1T5_9MICO</name>
<evidence type="ECO:0000256" key="3">
    <source>
        <dbReference type="SAM" id="Phobius"/>
    </source>
</evidence>
<accession>A0ABT8G1T5</accession>
<feature type="transmembrane region" description="Helical" evidence="3">
    <location>
        <begin position="63"/>
        <end position="80"/>
    </location>
</feature>
<dbReference type="PANTHER" id="PTHR34295:SF1">
    <property type="entry name" value="BIOTIN TRANSPORTER BIOY"/>
    <property type="match status" value="1"/>
</dbReference>
<sequence>MALHKHFTGPNVALVSVFAALVAASTLIPAVSLAGGVPITLQTFAVILAGAVLGPWRGASAVLLYLVVGTAGAPIFAGHVGGPSVWAGPTGGFLAAFIPAAFVTGWIVRAVRRRGRLNLGWLLLACGLGSLVVLNVIGWTWFAIRLGFDLPATLAVALPFVPGDVIKVVAAAGTAWAVHRAYPGILPATERREAATSRATTA</sequence>
<evidence type="ECO:0000256" key="1">
    <source>
        <dbReference type="ARBA" id="ARBA00010692"/>
    </source>
</evidence>
<keyword evidence="2" id="KW-0813">Transport</keyword>
<protein>
    <recommendedName>
        <fullName evidence="2">Biotin transporter</fullName>
    </recommendedName>
</protein>
<dbReference type="Pfam" id="PF02632">
    <property type="entry name" value="BioY"/>
    <property type="match status" value="1"/>
</dbReference>
<dbReference type="InterPro" id="IPR003784">
    <property type="entry name" value="BioY"/>
</dbReference>
<dbReference type="PIRSF" id="PIRSF016661">
    <property type="entry name" value="BioY"/>
    <property type="match status" value="1"/>
</dbReference>